<dbReference type="RefSeq" id="WP_096330760.1">
    <property type="nucleotide sequence ID" value="NZ_FOMX01000005.1"/>
</dbReference>
<keyword evidence="1" id="KW-1133">Transmembrane helix</keyword>
<dbReference type="AlphaFoldDB" id="A0A1I1VTY1"/>
<feature type="transmembrane region" description="Helical" evidence="1">
    <location>
        <begin position="49"/>
        <end position="65"/>
    </location>
</feature>
<name>A0A1I1VTY1_9BACT</name>
<evidence type="ECO:0008006" key="4">
    <source>
        <dbReference type="Google" id="ProtNLM"/>
    </source>
</evidence>
<accession>A0A1I1VTY1</accession>
<protein>
    <recommendedName>
        <fullName evidence="4">Terminase</fullName>
    </recommendedName>
</protein>
<sequence>MRTDLLAWQFEHYSLNHADRTNLALHAVSAPLFVLGLPLGLLALATGRFALAGAGLALAVLAVAVQGRGHRREQHAPAPFRSRGDLLARLVAEQFVTFPRFVLSGGFARAWRGAGRHGF</sequence>
<reference evidence="3" key="1">
    <citation type="submission" date="2016-10" db="EMBL/GenBank/DDBJ databases">
        <authorList>
            <person name="Varghese N."/>
            <person name="Submissions S."/>
        </authorList>
    </citation>
    <scope>NUCLEOTIDE SEQUENCE [LARGE SCALE GENOMIC DNA]</scope>
    <source>
        <strain evidence="3">ATCC 25963</strain>
    </source>
</reference>
<dbReference type="Proteomes" id="UP000199400">
    <property type="component" value="Unassembled WGS sequence"/>
</dbReference>
<evidence type="ECO:0000313" key="3">
    <source>
        <dbReference type="Proteomes" id="UP000199400"/>
    </source>
</evidence>
<keyword evidence="1" id="KW-0472">Membrane</keyword>
<dbReference type="EMBL" id="FOMX01000005">
    <property type="protein sequence ID" value="SFD86562.1"/>
    <property type="molecule type" value="Genomic_DNA"/>
</dbReference>
<dbReference type="OrthoDB" id="574431at2"/>
<keyword evidence="1" id="KW-0812">Transmembrane</keyword>
<proteinExistence type="predicted"/>
<organism evidence="2 3">
    <name type="scientific">Nannocystis exedens</name>
    <dbReference type="NCBI Taxonomy" id="54"/>
    <lineage>
        <taxon>Bacteria</taxon>
        <taxon>Pseudomonadati</taxon>
        <taxon>Myxococcota</taxon>
        <taxon>Polyangia</taxon>
        <taxon>Nannocystales</taxon>
        <taxon>Nannocystaceae</taxon>
        <taxon>Nannocystis</taxon>
    </lineage>
</organism>
<feature type="transmembrane region" description="Helical" evidence="1">
    <location>
        <begin position="23"/>
        <end position="43"/>
    </location>
</feature>
<evidence type="ECO:0000313" key="2">
    <source>
        <dbReference type="EMBL" id="SFD86562.1"/>
    </source>
</evidence>
<gene>
    <name evidence="2" type="ORF">SAMN02745121_01970</name>
</gene>
<keyword evidence="3" id="KW-1185">Reference proteome</keyword>
<evidence type="ECO:0000256" key="1">
    <source>
        <dbReference type="SAM" id="Phobius"/>
    </source>
</evidence>
<dbReference type="STRING" id="54.SAMN02745121_01970"/>